<dbReference type="Proteomes" id="UP001279410">
    <property type="component" value="Unassembled WGS sequence"/>
</dbReference>
<keyword evidence="1" id="KW-0175">Coiled coil</keyword>
<protein>
    <submittedName>
        <fullName evidence="3">Golgin subfamily A member 6-like protein 6</fullName>
    </submittedName>
</protein>
<sequence length="258" mass="28869">MEGRYNLRPRTSSTTQLSSCSHNVPPAGTSPSSDIHCLRQALLSAEEHNMELAIENAALKQQHSSHTDQMQQRELHAAKLELQKTLEAAKETQDLLKKKEGLILENHRECHCSEAINLSRENFTSVQLSSCLRTNFNEAQVQRSGEAESICIERRSTVFLEASSPRRRDQPLGEQVLRRVKTALGGDPGMALTFSVEAISKRILGSIRSLERELSSLRESLITQREETDLWVNKSKEVKTALEEETQRGALEPAAGLE</sequence>
<evidence type="ECO:0000313" key="3">
    <source>
        <dbReference type="EMBL" id="GLD58132.1"/>
    </source>
</evidence>
<evidence type="ECO:0000256" key="1">
    <source>
        <dbReference type="SAM" id="Coils"/>
    </source>
</evidence>
<comment type="caution">
    <text evidence="3">The sequence shown here is derived from an EMBL/GenBank/DDBJ whole genome shotgun (WGS) entry which is preliminary data.</text>
</comment>
<evidence type="ECO:0000313" key="4">
    <source>
        <dbReference type="Proteomes" id="UP001279410"/>
    </source>
</evidence>
<evidence type="ECO:0000256" key="2">
    <source>
        <dbReference type="SAM" id="MobiDB-lite"/>
    </source>
</evidence>
<organism evidence="3 4">
    <name type="scientific">Lates japonicus</name>
    <name type="common">Japanese lates</name>
    <dbReference type="NCBI Taxonomy" id="270547"/>
    <lineage>
        <taxon>Eukaryota</taxon>
        <taxon>Metazoa</taxon>
        <taxon>Chordata</taxon>
        <taxon>Craniata</taxon>
        <taxon>Vertebrata</taxon>
        <taxon>Euteleostomi</taxon>
        <taxon>Actinopterygii</taxon>
        <taxon>Neopterygii</taxon>
        <taxon>Teleostei</taxon>
        <taxon>Neoteleostei</taxon>
        <taxon>Acanthomorphata</taxon>
        <taxon>Carangaria</taxon>
        <taxon>Carangaria incertae sedis</taxon>
        <taxon>Centropomidae</taxon>
        <taxon>Lates</taxon>
    </lineage>
</organism>
<gene>
    <name evidence="3" type="ORF">AKAME5_001027500</name>
</gene>
<feature type="region of interest" description="Disordered" evidence="2">
    <location>
        <begin position="1"/>
        <end position="32"/>
    </location>
</feature>
<accession>A0AAD3MQN8</accession>
<dbReference type="EMBL" id="BRZM01000032">
    <property type="protein sequence ID" value="GLD58132.1"/>
    <property type="molecule type" value="Genomic_DNA"/>
</dbReference>
<keyword evidence="4" id="KW-1185">Reference proteome</keyword>
<feature type="compositionally biased region" description="Polar residues" evidence="2">
    <location>
        <begin position="9"/>
        <end position="22"/>
    </location>
</feature>
<reference evidence="3" key="1">
    <citation type="submission" date="2022-08" db="EMBL/GenBank/DDBJ databases">
        <title>Genome sequencing of akame (Lates japonicus).</title>
        <authorList>
            <person name="Hashiguchi Y."/>
            <person name="Takahashi H."/>
        </authorList>
    </citation>
    <scope>NUCLEOTIDE SEQUENCE</scope>
    <source>
        <strain evidence="3">Kochi</strain>
    </source>
</reference>
<proteinExistence type="predicted"/>
<name>A0AAD3MQN8_LATJO</name>
<dbReference type="AlphaFoldDB" id="A0AAD3MQN8"/>
<feature type="coiled-coil region" evidence="1">
    <location>
        <begin position="42"/>
        <end position="99"/>
    </location>
</feature>